<comment type="similarity">
    <text evidence="1">Belongs to the sel-1 family.</text>
</comment>
<feature type="region of interest" description="Disordered" evidence="2">
    <location>
        <begin position="39"/>
        <end position="75"/>
    </location>
</feature>
<dbReference type="SUPFAM" id="SSF81901">
    <property type="entry name" value="HCP-like"/>
    <property type="match status" value="3"/>
</dbReference>
<evidence type="ECO:0008006" key="6">
    <source>
        <dbReference type="Google" id="ProtNLM"/>
    </source>
</evidence>
<feature type="compositionally biased region" description="Low complexity" evidence="2">
    <location>
        <begin position="57"/>
        <end position="73"/>
    </location>
</feature>
<dbReference type="AlphaFoldDB" id="A0A317XPL5"/>
<dbReference type="GO" id="GO:0005789">
    <property type="term" value="C:endoplasmic reticulum membrane"/>
    <property type="evidence" value="ECO:0007669"/>
    <property type="project" value="TreeGrafter"/>
</dbReference>
<reference evidence="4 5" key="1">
    <citation type="journal article" date="2018" name="Mol. Biol. Evol.">
        <title>Broad Genomic Sampling Reveals a Smut Pathogenic Ancestry of the Fungal Clade Ustilaginomycotina.</title>
        <authorList>
            <person name="Kijpornyongpan T."/>
            <person name="Mondo S.J."/>
            <person name="Barry K."/>
            <person name="Sandor L."/>
            <person name="Lee J."/>
            <person name="Lipzen A."/>
            <person name="Pangilinan J."/>
            <person name="LaButti K."/>
            <person name="Hainaut M."/>
            <person name="Henrissat B."/>
            <person name="Grigoriev I.V."/>
            <person name="Spatafora J.W."/>
            <person name="Aime M.C."/>
        </authorList>
    </citation>
    <scope>NUCLEOTIDE SEQUENCE [LARGE SCALE GENOMIC DNA]</scope>
    <source>
        <strain evidence="4 5">MCA 3645</strain>
    </source>
</reference>
<evidence type="ECO:0000256" key="1">
    <source>
        <dbReference type="ARBA" id="ARBA00038101"/>
    </source>
</evidence>
<evidence type="ECO:0000313" key="5">
    <source>
        <dbReference type="Proteomes" id="UP000246740"/>
    </source>
</evidence>
<dbReference type="STRING" id="1882483.A0A317XPL5"/>
<feature type="region of interest" description="Disordered" evidence="2">
    <location>
        <begin position="91"/>
        <end position="131"/>
    </location>
</feature>
<dbReference type="Pfam" id="PF08238">
    <property type="entry name" value="Sel1"/>
    <property type="match status" value="7"/>
</dbReference>
<dbReference type="EMBL" id="KZ819193">
    <property type="protein sequence ID" value="PWZ00052.1"/>
    <property type="molecule type" value="Genomic_DNA"/>
</dbReference>
<feature type="chain" id="PRO_5016435116" description="HCP-like protein" evidence="3">
    <location>
        <begin position="39"/>
        <end position="1157"/>
    </location>
</feature>
<sequence>MGKLAHCRRQGSRSRRWPPLPSLFPVLLLLCHAAASIASDPENGAGKPVPTEAEITASTADASSASPGSSLASKTPQEAYDEALSLLRSTIKARPARTKSSRQSNGKQKAASTSPPPPSPPSSSSIGSAPATSSAPSTFTLLWDLLWTWTPLGTILRVISSLYRLSLDSIGFTSDTFPTEVIPSSARGTSDDKKWLGPPVGASKHELRWKGARPLPLWPDWERLGDGLVSESPEDSPWDTVMFGPFYGDEQEANNDTALLSFVPQLSTLTGSTRKHKKLSARTDTESKRARAVELLEWSGWGRSNIDWEREAYEASSRDEIGLLEHAFDQSNSNTTTNATSDSSGASEAFADALWVLGEHSLWGTHGAQPNLARARACYQRLIDYGYDRNGRSAAGNASAHARLAFLEGSGWESTMRGDWTPLPTHLTAPSSGSADEVRAAWRQRRETFAQLKRDDGLRQAKALVHYTVAAEAGHTPSQMALGFRYKAGIGVKPSCWTALKWYEMAAVDAYSRFEQGPPGGLTLPYTKLRISDLDGGVYGLGASAASTGYAAMKPSIRAALAGQPGSAGDPAALEDMLEYYIYHAEHGDVKGMLTIARVYYQGSIYGFGDSAGAVRRDYRKAMEYLLRITREVWPRDAGTVGRGGPTGWTAKEGDRGEDVRNKVDDALATQAGMAAGIVGRMYLRGEGVAQDFARAWVWFSRGQDTGDAASYNGVGVMLRDGLGVKRDVSKAVSYFEAAAKAGHGEASVNVAKVHLDLGDTKNALKALHEAVQAGSTFEAYHLIATINAQLARKESSTERCRAAVAGFKHTVERGDWSAPYSHKAERAWRRGVRQKALLGWALAGEMGFEAAQNNLAYVLDRDRRRLRIAAFDAAEDNSTDRLALIHWTRSAAQDNVDAMVKMGDYYFHGIGTGNPGQAAYEKAAACYSAAADRQVSALAYWNMGWMYEKGIGVARQDFHLAKRYYDMAVEVNEEAYLPVTLSLIKLHVRALWAALFRSDSSASAISLFSSYASTDSTSAAYNEAEEIALSKRKKAEERRMMDAISDEQGGGFGDPNEPETWSPRAHGDEDTDEELDDMIESGLLILALGALAYLAYTRQQVQMRLDRERRQQQQQPDQHEQNQAHPHHNQGGAGQTGRPNTWDPIEDQAANQMAGV</sequence>
<keyword evidence="5" id="KW-1185">Reference proteome</keyword>
<feature type="signal peptide" evidence="3">
    <location>
        <begin position="1"/>
        <end position="38"/>
    </location>
</feature>
<dbReference type="SMART" id="SM00671">
    <property type="entry name" value="SEL1"/>
    <property type="match status" value="6"/>
</dbReference>
<dbReference type="OrthoDB" id="27934at2759"/>
<feature type="region of interest" description="Disordered" evidence="2">
    <location>
        <begin position="1106"/>
        <end position="1157"/>
    </location>
</feature>
<evidence type="ECO:0000256" key="2">
    <source>
        <dbReference type="SAM" id="MobiDB-lite"/>
    </source>
</evidence>
<protein>
    <recommendedName>
        <fullName evidence="6">HCP-like protein</fullName>
    </recommendedName>
</protein>
<feature type="region of interest" description="Disordered" evidence="2">
    <location>
        <begin position="1045"/>
        <end position="1074"/>
    </location>
</feature>
<gene>
    <name evidence="4" type="ORF">BCV70DRAFT_200223</name>
</gene>
<dbReference type="GO" id="GO:0036503">
    <property type="term" value="P:ERAD pathway"/>
    <property type="evidence" value="ECO:0007669"/>
    <property type="project" value="TreeGrafter"/>
</dbReference>
<dbReference type="PANTHER" id="PTHR11102">
    <property type="entry name" value="SEL-1-LIKE PROTEIN"/>
    <property type="match status" value="1"/>
</dbReference>
<dbReference type="InParanoid" id="A0A317XPL5"/>
<proteinExistence type="inferred from homology"/>
<dbReference type="InterPro" id="IPR006597">
    <property type="entry name" value="Sel1-like"/>
</dbReference>
<evidence type="ECO:0000256" key="3">
    <source>
        <dbReference type="SAM" id="SignalP"/>
    </source>
</evidence>
<keyword evidence="3" id="KW-0732">Signal</keyword>
<dbReference type="InterPro" id="IPR050767">
    <property type="entry name" value="Sel1_AlgK"/>
</dbReference>
<dbReference type="InterPro" id="IPR011990">
    <property type="entry name" value="TPR-like_helical_dom_sf"/>
</dbReference>
<feature type="compositionally biased region" description="Low complexity" evidence="2">
    <location>
        <begin position="122"/>
        <end position="131"/>
    </location>
</feature>
<dbReference type="PANTHER" id="PTHR11102:SF147">
    <property type="entry name" value="SEL1L ADAPTOR SUBUNIT OF ERAD E3 UBIQUITIN LIGASE"/>
    <property type="match status" value="1"/>
</dbReference>
<evidence type="ECO:0000313" key="4">
    <source>
        <dbReference type="EMBL" id="PWZ00052.1"/>
    </source>
</evidence>
<dbReference type="Proteomes" id="UP000246740">
    <property type="component" value="Unassembled WGS sequence"/>
</dbReference>
<feature type="compositionally biased region" description="Basic and acidic residues" evidence="2">
    <location>
        <begin position="1106"/>
        <end position="1123"/>
    </location>
</feature>
<organism evidence="4 5">
    <name type="scientific">Testicularia cyperi</name>
    <dbReference type="NCBI Taxonomy" id="1882483"/>
    <lineage>
        <taxon>Eukaryota</taxon>
        <taxon>Fungi</taxon>
        <taxon>Dikarya</taxon>
        <taxon>Basidiomycota</taxon>
        <taxon>Ustilaginomycotina</taxon>
        <taxon>Ustilaginomycetes</taxon>
        <taxon>Ustilaginales</taxon>
        <taxon>Anthracoideaceae</taxon>
        <taxon>Testicularia</taxon>
    </lineage>
</organism>
<name>A0A317XPL5_9BASI</name>
<dbReference type="Gene3D" id="1.25.40.10">
    <property type="entry name" value="Tetratricopeptide repeat domain"/>
    <property type="match status" value="3"/>
</dbReference>
<accession>A0A317XPL5</accession>